<dbReference type="UniPathway" id="UPA00047">
    <property type="reaction ID" value="UER00054"/>
</dbReference>
<evidence type="ECO:0000313" key="9">
    <source>
        <dbReference type="EMBL" id="SJZ42667.1"/>
    </source>
</evidence>
<dbReference type="PANTHER" id="PTHR48078:SF6">
    <property type="entry name" value="L-THREONINE DEHYDRATASE CATABOLIC TDCB"/>
    <property type="match status" value="1"/>
</dbReference>
<comment type="similarity">
    <text evidence="3">Belongs to the serine/threonine dehydratase family.</text>
</comment>
<dbReference type="CDD" id="cd01562">
    <property type="entry name" value="Thr-dehyd"/>
    <property type="match status" value="1"/>
</dbReference>
<dbReference type="InterPro" id="IPR044561">
    <property type="entry name" value="ACT_ThrD-II-like"/>
</dbReference>
<dbReference type="InterPro" id="IPR050147">
    <property type="entry name" value="Ser/Thr_Dehydratase"/>
</dbReference>
<dbReference type="InterPro" id="IPR045865">
    <property type="entry name" value="ACT-like_dom_sf"/>
</dbReference>
<dbReference type="Gene3D" id="3.40.50.1100">
    <property type="match status" value="2"/>
</dbReference>
<dbReference type="InterPro" id="IPR005789">
    <property type="entry name" value="Thr_deHydtase_catblc"/>
</dbReference>
<dbReference type="InterPro" id="IPR002912">
    <property type="entry name" value="ACT_dom"/>
</dbReference>
<dbReference type="EMBL" id="FUWX01000005">
    <property type="protein sequence ID" value="SJZ42667.1"/>
    <property type="molecule type" value="Genomic_DNA"/>
</dbReference>
<dbReference type="STRING" id="180163.SAMN02745174_00456"/>
<evidence type="ECO:0000256" key="5">
    <source>
        <dbReference type="ARBA" id="ARBA00022624"/>
    </source>
</evidence>
<keyword evidence="5" id="KW-0028">Amino-acid biosynthesis</keyword>
<evidence type="ECO:0000313" key="10">
    <source>
        <dbReference type="Proteomes" id="UP000191153"/>
    </source>
</evidence>
<name>A0A1T4KJX0_9FUSO</name>
<accession>A0A1T4KJX0</accession>
<dbReference type="PROSITE" id="PS51671">
    <property type="entry name" value="ACT"/>
    <property type="match status" value="1"/>
</dbReference>
<comment type="pathway">
    <text evidence="2">Amino-acid biosynthesis; L-isoleucine biosynthesis; 2-oxobutanoate from L-threonine: step 1/1.</text>
</comment>
<keyword evidence="10" id="KW-1185">Reference proteome</keyword>
<protein>
    <recommendedName>
        <fullName evidence="4">threonine ammonia-lyase</fullName>
        <ecNumber evidence="4">4.3.1.19</ecNumber>
    </recommendedName>
</protein>
<comment type="cofactor">
    <cofactor evidence="1">
        <name>pyridoxal 5'-phosphate</name>
        <dbReference type="ChEBI" id="CHEBI:597326"/>
    </cofactor>
</comment>
<dbReference type="NCBIfam" id="TIGR01127">
    <property type="entry name" value="ilvA_1Cterm"/>
    <property type="match status" value="1"/>
</dbReference>
<proteinExistence type="inferred from homology"/>
<dbReference type="InterPro" id="IPR036052">
    <property type="entry name" value="TrpB-like_PALP_sf"/>
</dbReference>
<dbReference type="GO" id="GO:0006565">
    <property type="term" value="P:L-serine catabolic process"/>
    <property type="evidence" value="ECO:0007669"/>
    <property type="project" value="TreeGrafter"/>
</dbReference>
<reference evidence="9 10" key="1">
    <citation type="submission" date="2017-02" db="EMBL/GenBank/DDBJ databases">
        <authorList>
            <person name="Peterson S.W."/>
        </authorList>
    </citation>
    <scope>NUCLEOTIDE SEQUENCE [LARGE SCALE GENOMIC DNA]</scope>
    <source>
        <strain evidence="9 10">ATCC 700028</strain>
    </source>
</reference>
<dbReference type="PANTHER" id="PTHR48078">
    <property type="entry name" value="THREONINE DEHYDRATASE, MITOCHONDRIAL-RELATED"/>
    <property type="match status" value="1"/>
</dbReference>
<dbReference type="AlphaFoldDB" id="A0A1T4KJX0"/>
<evidence type="ECO:0000259" key="8">
    <source>
        <dbReference type="PROSITE" id="PS51671"/>
    </source>
</evidence>
<gene>
    <name evidence="9" type="ORF">SAMN02745174_00456</name>
</gene>
<dbReference type="OrthoDB" id="9811476at2"/>
<dbReference type="GO" id="GO:0009097">
    <property type="term" value="P:isoleucine biosynthetic process"/>
    <property type="evidence" value="ECO:0007669"/>
    <property type="project" value="UniProtKB-UniPathway"/>
</dbReference>
<dbReference type="GO" id="GO:0003941">
    <property type="term" value="F:L-serine ammonia-lyase activity"/>
    <property type="evidence" value="ECO:0007669"/>
    <property type="project" value="TreeGrafter"/>
</dbReference>
<dbReference type="GO" id="GO:0004794">
    <property type="term" value="F:threonine deaminase activity"/>
    <property type="evidence" value="ECO:0007669"/>
    <property type="project" value="UniProtKB-EC"/>
</dbReference>
<dbReference type="CDD" id="cd04886">
    <property type="entry name" value="ACT_ThrD-II-like"/>
    <property type="match status" value="1"/>
</dbReference>
<dbReference type="InterPro" id="IPR000634">
    <property type="entry name" value="Ser/Thr_deHydtase_PyrdxlP-BS"/>
</dbReference>
<dbReference type="SUPFAM" id="SSF55021">
    <property type="entry name" value="ACT-like"/>
    <property type="match status" value="1"/>
</dbReference>
<organism evidence="9 10">
    <name type="scientific">Cetobacterium ceti</name>
    <dbReference type="NCBI Taxonomy" id="180163"/>
    <lineage>
        <taxon>Bacteria</taxon>
        <taxon>Fusobacteriati</taxon>
        <taxon>Fusobacteriota</taxon>
        <taxon>Fusobacteriia</taxon>
        <taxon>Fusobacteriales</taxon>
        <taxon>Fusobacteriaceae</taxon>
        <taxon>Cetobacterium</taxon>
    </lineage>
</organism>
<keyword evidence="7" id="KW-0456">Lyase</keyword>
<evidence type="ECO:0000256" key="1">
    <source>
        <dbReference type="ARBA" id="ARBA00001933"/>
    </source>
</evidence>
<keyword evidence="6" id="KW-0663">Pyridoxal phosphate</keyword>
<dbReference type="Pfam" id="PF00291">
    <property type="entry name" value="PALP"/>
    <property type="match status" value="1"/>
</dbReference>
<dbReference type="GO" id="GO:0006567">
    <property type="term" value="P:L-threonine catabolic process"/>
    <property type="evidence" value="ECO:0007669"/>
    <property type="project" value="InterPro"/>
</dbReference>
<evidence type="ECO:0000256" key="6">
    <source>
        <dbReference type="ARBA" id="ARBA00022898"/>
    </source>
</evidence>
<dbReference type="PROSITE" id="PS00165">
    <property type="entry name" value="DEHYDRATASE_SER_THR"/>
    <property type="match status" value="1"/>
</dbReference>
<keyword evidence="5" id="KW-0412">Isoleucine biosynthesis</keyword>
<feature type="domain" description="ACT" evidence="8">
    <location>
        <begin position="330"/>
        <end position="402"/>
    </location>
</feature>
<dbReference type="Proteomes" id="UP000191153">
    <property type="component" value="Unassembled WGS sequence"/>
</dbReference>
<evidence type="ECO:0000256" key="2">
    <source>
        <dbReference type="ARBA" id="ARBA00004810"/>
    </source>
</evidence>
<evidence type="ECO:0000256" key="4">
    <source>
        <dbReference type="ARBA" id="ARBA00012096"/>
    </source>
</evidence>
<sequence length="402" mass="43203">MTEKFALEDIKRAQEVIKDSIKRTPVVECPLLNNITGNEVFLKLENLQKTGSFKIRGALNKIANLTEQEKKNGVIASSAGNHAQGVALGAAAQGIKATIVMPATAPMAKVAATRGYGAEVVLEGSVYDDAYKKACEIQKETGATFLHPFDDKFVMAGQGTIGLEILEDIPNIDVVIVPIGGGGILSGISKALKSINPKIKVIGVESANAASMKEAIERNEVCEICSKPTIADGIAVRKAGSLTFEIIRENVDDIVTVTEDEIARAILFLMERSKVVAEGAGATPVAALLAGKIDVKDKKVCAVISGGNIDINLVERIMNRALMVEGRRYKFSIVLSDKSGELGKIVEILSSNNANILTVNQTMYEEALEINKQKATFVIECFDKEHRDSIKSKLEAAGYELR</sequence>
<dbReference type="InterPro" id="IPR001926">
    <property type="entry name" value="TrpB-like_PALP"/>
</dbReference>
<evidence type="ECO:0000256" key="3">
    <source>
        <dbReference type="ARBA" id="ARBA00010869"/>
    </source>
</evidence>
<evidence type="ECO:0000256" key="7">
    <source>
        <dbReference type="ARBA" id="ARBA00023239"/>
    </source>
</evidence>
<dbReference type="FunFam" id="3.40.50.1100:FF:000007">
    <property type="entry name" value="L-threonine dehydratase catabolic TdcB"/>
    <property type="match status" value="1"/>
</dbReference>
<dbReference type="RefSeq" id="WP_078692994.1">
    <property type="nucleotide sequence ID" value="NZ_FUWX01000005.1"/>
</dbReference>
<dbReference type="EC" id="4.3.1.19" evidence="4"/>
<keyword evidence="5" id="KW-0100">Branched-chain amino acid biosynthesis</keyword>
<dbReference type="GO" id="GO:0030170">
    <property type="term" value="F:pyridoxal phosphate binding"/>
    <property type="evidence" value="ECO:0007669"/>
    <property type="project" value="InterPro"/>
</dbReference>
<dbReference type="SUPFAM" id="SSF53686">
    <property type="entry name" value="Tryptophan synthase beta subunit-like PLP-dependent enzymes"/>
    <property type="match status" value="1"/>
</dbReference>